<proteinExistence type="predicted"/>
<dbReference type="Pfam" id="PF13450">
    <property type="entry name" value="NAD_binding_8"/>
    <property type="match status" value="1"/>
</dbReference>
<dbReference type="OrthoDB" id="9769600at2"/>
<dbReference type="AlphaFoldDB" id="A0A317F0E6"/>
<dbReference type="PANTHER" id="PTHR21197">
    <property type="entry name" value="UDP-GALACTOPYRANOSE MUTASE"/>
    <property type="match status" value="1"/>
</dbReference>
<evidence type="ECO:0000256" key="1">
    <source>
        <dbReference type="SAM" id="Phobius"/>
    </source>
</evidence>
<name>A0A317F0E6_9SPHI</name>
<dbReference type="Gene3D" id="3.50.50.60">
    <property type="entry name" value="FAD/NAD(P)-binding domain"/>
    <property type="match status" value="1"/>
</dbReference>
<dbReference type="GO" id="GO:0008767">
    <property type="term" value="F:UDP-galactopyranose mutase activity"/>
    <property type="evidence" value="ECO:0007669"/>
    <property type="project" value="TreeGrafter"/>
</dbReference>
<dbReference type="GO" id="GO:0005829">
    <property type="term" value="C:cytosol"/>
    <property type="evidence" value="ECO:0007669"/>
    <property type="project" value="TreeGrafter"/>
</dbReference>
<keyword evidence="1" id="KW-1133">Transmembrane helix</keyword>
<feature type="transmembrane region" description="Helical" evidence="1">
    <location>
        <begin position="570"/>
        <end position="590"/>
    </location>
</feature>
<protein>
    <recommendedName>
        <fullName evidence="4">Amine oxidase domain-containing protein</fullName>
    </recommendedName>
</protein>
<dbReference type="NCBIfam" id="NF005548">
    <property type="entry name" value="PRK07208.1-4"/>
    <property type="match status" value="1"/>
</dbReference>
<dbReference type="SUPFAM" id="SSF51971">
    <property type="entry name" value="Nucleotide-binding domain"/>
    <property type="match status" value="1"/>
</dbReference>
<dbReference type="PANTHER" id="PTHR21197:SF0">
    <property type="entry name" value="UDP-GALACTOPYRANOSE MUTASE"/>
    <property type="match status" value="1"/>
</dbReference>
<feature type="transmembrane region" description="Helical" evidence="1">
    <location>
        <begin position="635"/>
        <end position="653"/>
    </location>
</feature>
<dbReference type="Proteomes" id="UP000245391">
    <property type="component" value="Unassembled WGS sequence"/>
</dbReference>
<evidence type="ECO:0000313" key="2">
    <source>
        <dbReference type="EMBL" id="PWS32235.1"/>
    </source>
</evidence>
<sequence length="1065" mass="122503">MNQQRKHAVIIGAGPAGLTAAYELLTRTDIIPVIIEQSHDIGGISKTVVYKGNRIDIGGHRFFSKSQRVMDFWLNIMPLENDALEQFEIRYHNRNATVTPKEHDETTSKRKAMLVRRRLSRIYFLNRFFSYPLAMDLQTIKNLGLWRTFRVGVSYLYSSIFPIRQERSLEDFFINRFGRYLYKLFFRSYTEKVWGKSCREISAEWGAQRIKGLDVAKALKHALNAAFGNSEKSIRQKNIETSLIEQFLYPRLGPGQLWEEVARSVLEMGGEIHFGHKVTSIMQKEGSIVQVESALNDGKKVSLSGDYFFSTMPVKELVQGLSGGVPEQVRIVAQGLEYRDFITVGVLLNRLSTAIDGIGRKTINLADNWIYIQDASVQVGRLQLFNNWSPDMVADPDTVWLGMEFFCQSGDAFWSLSNHQIAALAVTELTKINLAAREDVLDTCVIRMEKAYPAYFGSYGEFDQVRTYLDSFENLFLIGRNGMHKYNNSDHSMLTAMTAVDNIISGEKAKDNIWKINTEKEYHERVIDASKNNGVEKPVDALPALGNQEKEKEREPESFRAFVLRKENRNLCLVVLGFCAAMWGVFKWYYPIPAFINGDSYEYITSAANNFSIHTYPIGYPRFLRLVSVFTSSDLYLVSLQFMMLQLSILYFLMRMFFITSASGILKITVTLLTCCNPVFYYVANYVSSDSLFLTLSLIWVTTLLGIIYRPSRSLILTHSLIIFLAFTVRYNALWYPCISFIGIMLGGRKMMVWKLSGFIAGCLLIMLFVQTTQKGYQRISGIYQFSPFSGWQIANNAINAYRFVESEDRIHLPGKYTGIDNDVRNYIDSTRNVGRFPQERLLASTFYMWDSTSPLRVYMKKTFGRNNMNASEAIMWSKAGNLYGDYGNELIKRYPREFLLYYLYPNFLKFYSPPTEFLSMYNTRQDSIMPIAKSWFRYDSVKFPERGRHQVTILEWMPLVVGMLNAVYLMVGFSLFLIMRKNIPSKIAKAWGLLTLIWLANMFFSIYAAPVSLRMQLFGFICCSVSIFIWLDAILRYDTSGKLKEQRQKLDTSPVDGHVLNLQQ</sequence>
<reference evidence="3" key="1">
    <citation type="submission" date="2018-05" db="EMBL/GenBank/DDBJ databases">
        <title>Pedobacter paludis sp. nov., isolated from wetland soil.</title>
        <authorList>
            <person name="Zhang Y."/>
        </authorList>
    </citation>
    <scope>NUCLEOTIDE SEQUENCE [LARGE SCALE GENOMIC DNA]</scope>
    <source>
        <strain evidence="3">R-8</strain>
    </source>
</reference>
<feature type="transmembrane region" description="Helical" evidence="1">
    <location>
        <begin position="752"/>
        <end position="770"/>
    </location>
</feature>
<feature type="transmembrane region" description="Helical" evidence="1">
    <location>
        <begin position="957"/>
        <end position="979"/>
    </location>
</feature>
<comment type="caution">
    <text evidence="2">The sequence shown here is derived from an EMBL/GenBank/DDBJ whole genome shotgun (WGS) entry which is preliminary data.</text>
</comment>
<evidence type="ECO:0000313" key="3">
    <source>
        <dbReference type="Proteomes" id="UP000245391"/>
    </source>
</evidence>
<dbReference type="InterPro" id="IPR036188">
    <property type="entry name" value="FAD/NAD-bd_sf"/>
</dbReference>
<feature type="transmembrane region" description="Helical" evidence="1">
    <location>
        <begin position="991"/>
        <end position="1010"/>
    </location>
</feature>
<dbReference type="GO" id="GO:0050660">
    <property type="term" value="F:flavin adenine dinucleotide binding"/>
    <property type="evidence" value="ECO:0007669"/>
    <property type="project" value="TreeGrafter"/>
</dbReference>
<keyword evidence="1" id="KW-0472">Membrane</keyword>
<evidence type="ECO:0008006" key="4">
    <source>
        <dbReference type="Google" id="ProtNLM"/>
    </source>
</evidence>
<dbReference type="EMBL" id="QGNY01000003">
    <property type="protein sequence ID" value="PWS32235.1"/>
    <property type="molecule type" value="Genomic_DNA"/>
</dbReference>
<feature type="transmembrane region" description="Helical" evidence="1">
    <location>
        <begin position="690"/>
        <end position="709"/>
    </location>
</feature>
<dbReference type="NCBIfam" id="NF005546">
    <property type="entry name" value="PRK07208.1-2"/>
    <property type="match status" value="1"/>
</dbReference>
<accession>A0A317F0E6</accession>
<feature type="transmembrane region" description="Helical" evidence="1">
    <location>
        <begin position="721"/>
        <end position="746"/>
    </location>
</feature>
<keyword evidence="1" id="KW-0812">Transmembrane</keyword>
<gene>
    <name evidence="2" type="ORF">DF947_10730</name>
</gene>
<dbReference type="RefSeq" id="WP_109929682.1">
    <property type="nucleotide sequence ID" value="NZ_QGNY01000003.1"/>
</dbReference>
<keyword evidence="3" id="KW-1185">Reference proteome</keyword>
<feature type="transmembrane region" description="Helical" evidence="1">
    <location>
        <begin position="1016"/>
        <end position="1036"/>
    </location>
</feature>
<organism evidence="2 3">
    <name type="scientific">Pedobacter paludis</name>
    <dbReference type="NCBI Taxonomy" id="2203212"/>
    <lineage>
        <taxon>Bacteria</taxon>
        <taxon>Pseudomonadati</taxon>
        <taxon>Bacteroidota</taxon>
        <taxon>Sphingobacteriia</taxon>
        <taxon>Sphingobacteriales</taxon>
        <taxon>Sphingobacteriaceae</taxon>
        <taxon>Pedobacter</taxon>
    </lineage>
</organism>